<dbReference type="InterPro" id="IPR018484">
    <property type="entry name" value="FGGY_N"/>
</dbReference>
<keyword evidence="2 4" id="KW-0808">Transferase</keyword>
<evidence type="ECO:0000256" key="2">
    <source>
        <dbReference type="ARBA" id="ARBA00022679"/>
    </source>
</evidence>
<dbReference type="PANTHER" id="PTHR43095">
    <property type="entry name" value="SUGAR KINASE"/>
    <property type="match status" value="1"/>
</dbReference>
<gene>
    <name evidence="7" type="ORF">H8S18_08895</name>
</gene>
<protein>
    <recommendedName>
        <fullName evidence="9">Xylulokinase</fullName>
    </recommendedName>
</protein>
<dbReference type="SUPFAM" id="SSF53067">
    <property type="entry name" value="Actin-like ATPase domain"/>
    <property type="match status" value="2"/>
</dbReference>
<name>A0ABR7EFA4_9FIRM</name>
<dbReference type="InterPro" id="IPR050406">
    <property type="entry name" value="FGGY_Carb_Kinase"/>
</dbReference>
<proteinExistence type="inferred from homology"/>
<dbReference type="RefSeq" id="WP_186857955.1">
    <property type="nucleotide sequence ID" value="NZ_JACOON010000004.1"/>
</dbReference>
<dbReference type="PROSITE" id="PS00445">
    <property type="entry name" value="FGGY_KINASES_2"/>
    <property type="match status" value="1"/>
</dbReference>
<dbReference type="PIRSF" id="PIRSF000538">
    <property type="entry name" value="GlpK"/>
    <property type="match status" value="1"/>
</dbReference>
<dbReference type="InterPro" id="IPR018485">
    <property type="entry name" value="FGGY_C"/>
</dbReference>
<feature type="domain" description="Carbohydrate kinase FGGY N-terminal" evidence="5">
    <location>
        <begin position="4"/>
        <end position="246"/>
    </location>
</feature>
<evidence type="ECO:0000313" key="8">
    <source>
        <dbReference type="Proteomes" id="UP000606889"/>
    </source>
</evidence>
<evidence type="ECO:0000256" key="1">
    <source>
        <dbReference type="ARBA" id="ARBA00009156"/>
    </source>
</evidence>
<organism evidence="7 8">
    <name type="scientific">Christensenella tenuis</name>
    <dbReference type="NCBI Taxonomy" id="2763033"/>
    <lineage>
        <taxon>Bacteria</taxon>
        <taxon>Bacillati</taxon>
        <taxon>Bacillota</taxon>
        <taxon>Clostridia</taxon>
        <taxon>Christensenellales</taxon>
        <taxon>Christensenellaceae</taxon>
        <taxon>Christensenella</taxon>
    </lineage>
</organism>
<feature type="domain" description="Carbohydrate kinase FGGY C-terminal" evidence="6">
    <location>
        <begin position="257"/>
        <end position="445"/>
    </location>
</feature>
<evidence type="ECO:0000313" key="7">
    <source>
        <dbReference type="EMBL" id="MBC5648452.1"/>
    </source>
</evidence>
<evidence type="ECO:0000256" key="4">
    <source>
        <dbReference type="RuleBase" id="RU003733"/>
    </source>
</evidence>
<dbReference type="EMBL" id="JACOON010000004">
    <property type="protein sequence ID" value="MBC5648452.1"/>
    <property type="molecule type" value="Genomic_DNA"/>
</dbReference>
<evidence type="ECO:0000259" key="5">
    <source>
        <dbReference type="Pfam" id="PF00370"/>
    </source>
</evidence>
<evidence type="ECO:0000256" key="3">
    <source>
        <dbReference type="ARBA" id="ARBA00022777"/>
    </source>
</evidence>
<comment type="similarity">
    <text evidence="1 4">Belongs to the FGGY kinase family.</text>
</comment>
<dbReference type="Proteomes" id="UP000606889">
    <property type="component" value="Unassembled WGS sequence"/>
</dbReference>
<keyword evidence="3 4" id="KW-0418">Kinase</keyword>
<dbReference type="Pfam" id="PF00370">
    <property type="entry name" value="FGGY_N"/>
    <property type="match status" value="1"/>
</dbReference>
<evidence type="ECO:0008006" key="9">
    <source>
        <dbReference type="Google" id="ProtNLM"/>
    </source>
</evidence>
<dbReference type="Gene3D" id="3.30.420.40">
    <property type="match status" value="2"/>
</dbReference>
<keyword evidence="8" id="KW-1185">Reference proteome</keyword>
<comment type="caution">
    <text evidence="7">The sequence shown here is derived from an EMBL/GenBank/DDBJ whole genome shotgun (WGS) entry which is preliminary data.</text>
</comment>
<sequence>MKKYLFGADLGTGGVKAVLLDPETGETVGSDLFEYEMKHPHPLWAEQDPEDWWAMFCAASRQVLARAGECEIIAAALSSQGCATVCVGADGRAIGNAFTWMDGRTGEEAAWLRDHFAEEIAQVNANEISTLLSTPNFLWLKKHDKPRFDRSSGFCGVMSYVGLRLTGRFAVPPSEATFCHLYDYKTHQYSHKLCSLLEIPYEKLPEAVSSTSLMGHVTAQAARECGLPADTPVAGGSHDNTAAALGMGVYQPGQVFFSMGTAGNMGVIMDRPREDGCLLTQACLFPGTWLMLATMGNNGACLKWLRENVLTDASGTKLCYGTLNAYAQASPAGSRGVLFLPYLAGELSPLWDEKARACFIGMTSRTTKEDLARAVMEGVCFAVRHNLTMYERAGCAVEGLRVAGGPTESAVWMQTLADVTGREVSVPDVTNAGPVGDAVLAGAAAGCYPDVSGVLERAVRTRAQYTPNAQNREVYDRLFALYLGLYPKLKNEFSALSSF</sequence>
<accession>A0ABR7EFA4</accession>
<dbReference type="Pfam" id="PF02782">
    <property type="entry name" value="FGGY_C"/>
    <property type="match status" value="1"/>
</dbReference>
<dbReference type="InterPro" id="IPR043129">
    <property type="entry name" value="ATPase_NBD"/>
</dbReference>
<dbReference type="InterPro" id="IPR018483">
    <property type="entry name" value="Carb_kinase_FGGY_CS"/>
</dbReference>
<dbReference type="InterPro" id="IPR000577">
    <property type="entry name" value="Carb_kinase_FGGY"/>
</dbReference>
<dbReference type="CDD" id="cd07808">
    <property type="entry name" value="ASKHA_NBD_FGGY_EcXK-like"/>
    <property type="match status" value="1"/>
</dbReference>
<reference evidence="7 8" key="1">
    <citation type="submission" date="2020-08" db="EMBL/GenBank/DDBJ databases">
        <title>Genome public.</title>
        <authorList>
            <person name="Liu C."/>
            <person name="Sun Q."/>
        </authorList>
    </citation>
    <scope>NUCLEOTIDE SEQUENCE [LARGE SCALE GENOMIC DNA]</scope>
    <source>
        <strain evidence="7 8">NSJ-35</strain>
    </source>
</reference>
<evidence type="ECO:0000259" key="6">
    <source>
        <dbReference type="Pfam" id="PF02782"/>
    </source>
</evidence>